<dbReference type="SUPFAM" id="SSF74982">
    <property type="entry name" value="Small protein B (SmpB)"/>
    <property type="match status" value="1"/>
</dbReference>
<dbReference type="EMBL" id="VCMV01000026">
    <property type="protein sequence ID" value="KAB0265844.1"/>
    <property type="molecule type" value="Genomic_DNA"/>
</dbReference>
<evidence type="ECO:0000256" key="3">
    <source>
        <dbReference type="HAMAP-Rule" id="MF_00023"/>
    </source>
</evidence>
<comment type="function">
    <text evidence="3">Required for rescue of stalled ribosomes mediated by trans-translation. Binds to transfer-messenger RNA (tmRNA), required for stable association of tmRNA with ribosomes. tmRNA and SmpB together mimic tRNA shape, replacing the anticodon stem-loop with SmpB. tmRNA is encoded by the ssrA gene; the 2 termini fold to resemble tRNA(Ala) and it encodes a 'tag peptide', a short internal open reading frame. During trans-translation Ala-aminoacylated tmRNA acts like a tRNA, entering the A-site of stalled ribosomes, displacing the stalled mRNA. The ribosome then switches to translate the ORF on the tmRNA; the nascent peptide is terminated with the 'tag peptide' encoded by the tmRNA and targeted for degradation. The ribosome is freed to recommence translation, which seems to be the essential function of trans-translation.</text>
</comment>
<dbReference type="AlphaFoldDB" id="A0A5N3P7Y0"/>
<accession>A0A5N3P7Y0</accession>
<dbReference type="PROSITE" id="PS01317">
    <property type="entry name" value="SSRP"/>
    <property type="match status" value="1"/>
</dbReference>
<proteinExistence type="inferred from homology"/>
<comment type="similarity">
    <text evidence="3">Belongs to the SmpB family.</text>
</comment>
<dbReference type="GO" id="GO:0070929">
    <property type="term" value="P:trans-translation"/>
    <property type="evidence" value="ECO:0007669"/>
    <property type="project" value="UniProtKB-UniRule"/>
</dbReference>
<comment type="caution">
    <text evidence="5">The sequence shown here is derived from an EMBL/GenBank/DDBJ whole genome shotgun (WGS) entry which is preliminary data.</text>
</comment>
<comment type="subcellular location">
    <subcellularLocation>
        <location evidence="3">Cytoplasm</location>
    </subcellularLocation>
    <text evidence="3">The tmRNA-SmpB complex associates with stalled 70S ribosomes.</text>
</comment>
<dbReference type="HAMAP" id="MF_00023">
    <property type="entry name" value="SmpB"/>
    <property type="match status" value="1"/>
</dbReference>
<evidence type="ECO:0000313" key="6">
    <source>
        <dbReference type="Proteomes" id="UP000325684"/>
    </source>
</evidence>
<dbReference type="GO" id="GO:0003723">
    <property type="term" value="F:RNA binding"/>
    <property type="evidence" value="ECO:0007669"/>
    <property type="project" value="UniProtKB-UniRule"/>
</dbReference>
<protein>
    <recommendedName>
        <fullName evidence="3">SsrA-binding protein</fullName>
    </recommendedName>
    <alternativeName>
        <fullName evidence="3">Small protein B</fullName>
    </alternativeName>
</protein>
<evidence type="ECO:0000313" key="5">
    <source>
        <dbReference type="EMBL" id="KAB0265844.1"/>
    </source>
</evidence>
<name>A0A5N3P7Y0_9HYPH</name>
<dbReference type="NCBIfam" id="NF003843">
    <property type="entry name" value="PRK05422.1"/>
    <property type="match status" value="1"/>
</dbReference>
<dbReference type="GO" id="GO:0070930">
    <property type="term" value="P:trans-translation-dependent protein tagging"/>
    <property type="evidence" value="ECO:0007669"/>
    <property type="project" value="TreeGrafter"/>
</dbReference>
<evidence type="ECO:0000256" key="4">
    <source>
        <dbReference type="SAM" id="MobiDB-lite"/>
    </source>
</evidence>
<sequence length="163" mass="18619">MAKDPNKPSGPNRPNKVVADNRKARFNYEIVDTFEAGIALTGTEVKSLRQGKATIGEAHAGPSGSEFVLFNAYIPEYLQANRFNHETKRPRRLLLHKRQINRLIGATQRDGMTVVPLKIYFNERGRAKIELGLGRGKKLHDKREADKERTWNREKSRLLRDKG</sequence>
<organism evidence="5 6">
    <name type="scientific">Microvirga brassicacearum</name>
    <dbReference type="NCBI Taxonomy" id="2580413"/>
    <lineage>
        <taxon>Bacteria</taxon>
        <taxon>Pseudomonadati</taxon>
        <taxon>Pseudomonadota</taxon>
        <taxon>Alphaproteobacteria</taxon>
        <taxon>Hyphomicrobiales</taxon>
        <taxon>Methylobacteriaceae</taxon>
        <taxon>Microvirga</taxon>
    </lineage>
</organism>
<evidence type="ECO:0000256" key="1">
    <source>
        <dbReference type="ARBA" id="ARBA00022490"/>
    </source>
</evidence>
<dbReference type="GO" id="GO:0005829">
    <property type="term" value="C:cytosol"/>
    <property type="evidence" value="ECO:0007669"/>
    <property type="project" value="TreeGrafter"/>
</dbReference>
<dbReference type="PANTHER" id="PTHR30308">
    <property type="entry name" value="TMRNA-BINDING COMPONENT OF TRANS-TRANSLATION TAGGING COMPLEX"/>
    <property type="match status" value="1"/>
</dbReference>
<dbReference type="NCBIfam" id="TIGR00086">
    <property type="entry name" value="smpB"/>
    <property type="match status" value="1"/>
</dbReference>
<dbReference type="InterPro" id="IPR020081">
    <property type="entry name" value="SsrA-bd_prot_CS"/>
</dbReference>
<feature type="compositionally biased region" description="Basic and acidic residues" evidence="4">
    <location>
        <begin position="141"/>
        <end position="163"/>
    </location>
</feature>
<keyword evidence="6" id="KW-1185">Reference proteome</keyword>
<dbReference type="CDD" id="cd09294">
    <property type="entry name" value="SmpB"/>
    <property type="match status" value="1"/>
</dbReference>
<dbReference type="Proteomes" id="UP000325684">
    <property type="component" value="Unassembled WGS sequence"/>
</dbReference>
<feature type="region of interest" description="Disordered" evidence="4">
    <location>
        <begin position="137"/>
        <end position="163"/>
    </location>
</feature>
<evidence type="ECO:0000256" key="2">
    <source>
        <dbReference type="ARBA" id="ARBA00022884"/>
    </source>
</evidence>
<keyword evidence="1 3" id="KW-0963">Cytoplasm</keyword>
<dbReference type="RefSeq" id="WP_150946477.1">
    <property type="nucleotide sequence ID" value="NZ_VCMV01000026.1"/>
</dbReference>
<dbReference type="InterPro" id="IPR000037">
    <property type="entry name" value="SsrA-bd_prot"/>
</dbReference>
<gene>
    <name evidence="3 5" type="primary">smpB</name>
    <name evidence="5" type="ORF">FEZ63_16525</name>
</gene>
<reference evidence="5 6" key="1">
    <citation type="journal article" date="2019" name="Microorganisms">
        <title>Genome Insights into the Novel Species Microvirga brassicacearum, a Rapeseed Endophyte with Biotechnological Potential.</title>
        <authorList>
            <person name="Jimenez-Gomez A."/>
            <person name="Saati-Santamaria Z."/>
            <person name="Igual J.M."/>
            <person name="Rivas R."/>
            <person name="Mateos P.F."/>
            <person name="Garcia-Fraile P."/>
        </authorList>
    </citation>
    <scope>NUCLEOTIDE SEQUENCE [LARGE SCALE GENOMIC DNA]</scope>
    <source>
        <strain evidence="5 6">CDVBN77</strain>
    </source>
</reference>
<keyword evidence="2 3" id="KW-0694">RNA-binding</keyword>
<dbReference type="Pfam" id="PF01668">
    <property type="entry name" value="SmpB"/>
    <property type="match status" value="1"/>
</dbReference>
<dbReference type="OrthoDB" id="9805462at2"/>
<dbReference type="InterPro" id="IPR023620">
    <property type="entry name" value="SmpB"/>
</dbReference>
<dbReference type="PANTHER" id="PTHR30308:SF2">
    <property type="entry name" value="SSRA-BINDING PROTEIN"/>
    <property type="match status" value="1"/>
</dbReference>
<dbReference type="Gene3D" id="2.40.280.10">
    <property type="match status" value="1"/>
</dbReference>